<evidence type="ECO:0000313" key="1">
    <source>
        <dbReference type="EMBL" id="MCB5178889.1"/>
    </source>
</evidence>
<dbReference type="Proteomes" id="UP001199054">
    <property type="component" value="Unassembled WGS sequence"/>
</dbReference>
<dbReference type="EMBL" id="JAJAUY010000013">
    <property type="protein sequence ID" value="MCB5178889.1"/>
    <property type="molecule type" value="Genomic_DNA"/>
</dbReference>
<organism evidence="1 2">
    <name type="scientific">Streptomyces antimicrobicus</name>
    <dbReference type="NCBI Taxonomy" id="2883108"/>
    <lineage>
        <taxon>Bacteria</taxon>
        <taxon>Bacillati</taxon>
        <taxon>Actinomycetota</taxon>
        <taxon>Actinomycetes</taxon>
        <taxon>Kitasatosporales</taxon>
        <taxon>Streptomycetaceae</taxon>
        <taxon>Streptomyces</taxon>
    </lineage>
</organism>
<comment type="caution">
    <text evidence="1">The sequence shown here is derived from an EMBL/GenBank/DDBJ whole genome shotgun (WGS) entry which is preliminary data.</text>
</comment>
<evidence type="ECO:0008006" key="3">
    <source>
        <dbReference type="Google" id="ProtNLM"/>
    </source>
</evidence>
<reference evidence="1 2" key="1">
    <citation type="submission" date="2021-10" db="EMBL/GenBank/DDBJ databases">
        <title>Streptomyces sp. strain SMC 277, a novel streptomycete isolated from soil.</title>
        <authorList>
            <person name="Chanama M."/>
        </authorList>
    </citation>
    <scope>NUCLEOTIDE SEQUENCE [LARGE SCALE GENOMIC DNA]</scope>
    <source>
        <strain evidence="1 2">SMC 277</strain>
    </source>
</reference>
<accession>A0ABS8B2Q3</accession>
<dbReference type="RefSeq" id="WP_226725707.1">
    <property type="nucleotide sequence ID" value="NZ_JAJAUY010000013.1"/>
</dbReference>
<protein>
    <recommendedName>
        <fullName evidence="3">Secreted protein</fullName>
    </recommendedName>
</protein>
<proteinExistence type="predicted"/>
<evidence type="ECO:0000313" key="2">
    <source>
        <dbReference type="Proteomes" id="UP001199054"/>
    </source>
</evidence>
<sequence length="116" mass="12230">MGTGSRINRVCGGLGVAVLLALTVYAYADDWREQHGGIAVGDCLTGDRRDRPEQVGCQEAGAREVVLGVFEGEDDALLCFRVPGAKRTYVVSSRADVFTSMVVCAAPRAEAAGRPA</sequence>
<name>A0ABS8B2Q3_9ACTN</name>
<gene>
    <name evidence="1" type="ORF">LG632_05750</name>
</gene>
<keyword evidence="2" id="KW-1185">Reference proteome</keyword>